<evidence type="ECO:0000256" key="14">
    <source>
        <dbReference type="SAM" id="MobiDB-lite"/>
    </source>
</evidence>
<evidence type="ECO:0000259" key="16">
    <source>
        <dbReference type="PROSITE" id="PS50011"/>
    </source>
</evidence>
<keyword evidence="6" id="KW-0677">Repeat</keyword>
<reference evidence="17" key="1">
    <citation type="submission" date="2021-02" db="EMBL/GenBank/DDBJ databases">
        <authorList>
            <person name="Nowell W R."/>
        </authorList>
    </citation>
    <scope>NUCLEOTIDE SEQUENCE</scope>
</reference>
<keyword evidence="7" id="KW-0547">Nucleotide-binding</keyword>
<evidence type="ECO:0000256" key="10">
    <source>
        <dbReference type="ARBA" id="ARBA00022989"/>
    </source>
</evidence>
<dbReference type="GO" id="GO:0043235">
    <property type="term" value="C:receptor complex"/>
    <property type="evidence" value="ECO:0007669"/>
    <property type="project" value="TreeGrafter"/>
</dbReference>
<keyword evidence="9" id="KW-0067">ATP-binding</keyword>
<evidence type="ECO:0000313" key="19">
    <source>
        <dbReference type="Proteomes" id="UP000677228"/>
    </source>
</evidence>
<dbReference type="Proteomes" id="UP000682733">
    <property type="component" value="Unassembled WGS sequence"/>
</dbReference>
<evidence type="ECO:0000256" key="9">
    <source>
        <dbReference type="ARBA" id="ARBA00022840"/>
    </source>
</evidence>
<dbReference type="PRINTS" id="PR00109">
    <property type="entry name" value="TYRKINASE"/>
</dbReference>
<evidence type="ECO:0000256" key="12">
    <source>
        <dbReference type="ARBA" id="ARBA00023137"/>
    </source>
</evidence>
<dbReference type="InterPro" id="IPR001245">
    <property type="entry name" value="Ser-Thr/Tyr_kinase_cat_dom"/>
</dbReference>
<dbReference type="PANTHER" id="PTHR24416:SF525">
    <property type="entry name" value="INSULIN-LIKE RECEPTOR"/>
    <property type="match status" value="1"/>
</dbReference>
<proteinExistence type="predicted"/>
<dbReference type="Gene3D" id="3.30.200.20">
    <property type="entry name" value="Phosphorylase Kinase, domain 1"/>
    <property type="match status" value="1"/>
</dbReference>
<dbReference type="SMART" id="SM00219">
    <property type="entry name" value="TyrKc"/>
    <property type="match status" value="1"/>
</dbReference>
<dbReference type="Proteomes" id="UP000677228">
    <property type="component" value="Unassembled WGS sequence"/>
</dbReference>
<evidence type="ECO:0000256" key="4">
    <source>
        <dbReference type="ARBA" id="ARBA00022692"/>
    </source>
</evidence>
<dbReference type="AlphaFoldDB" id="A0A8S2DNT8"/>
<dbReference type="PROSITE" id="PS00239">
    <property type="entry name" value="RECEPTOR_TYR_KIN_II"/>
    <property type="match status" value="1"/>
</dbReference>
<feature type="compositionally biased region" description="Low complexity" evidence="14">
    <location>
        <begin position="891"/>
        <end position="902"/>
    </location>
</feature>
<accession>A0A8S2DNT8</accession>
<dbReference type="EMBL" id="CAJOBA010006150">
    <property type="protein sequence ID" value="CAF3764583.1"/>
    <property type="molecule type" value="Genomic_DNA"/>
</dbReference>
<dbReference type="InterPro" id="IPR002011">
    <property type="entry name" value="Tyr_kinase_rcpt_2_CS"/>
</dbReference>
<evidence type="ECO:0000256" key="15">
    <source>
        <dbReference type="SAM" id="Phobius"/>
    </source>
</evidence>
<dbReference type="InterPro" id="IPR000719">
    <property type="entry name" value="Prot_kinase_dom"/>
</dbReference>
<dbReference type="FunFam" id="1.10.510.10:FF:000743">
    <property type="entry name" value="Predicted protein"/>
    <property type="match status" value="1"/>
</dbReference>
<evidence type="ECO:0000256" key="7">
    <source>
        <dbReference type="ARBA" id="ARBA00022741"/>
    </source>
</evidence>
<feature type="domain" description="Protein kinase" evidence="16">
    <location>
        <begin position="523"/>
        <end position="802"/>
    </location>
</feature>
<dbReference type="InterPro" id="IPR050122">
    <property type="entry name" value="RTK"/>
</dbReference>
<evidence type="ECO:0000256" key="1">
    <source>
        <dbReference type="ARBA" id="ARBA00004479"/>
    </source>
</evidence>
<evidence type="ECO:0000256" key="13">
    <source>
        <dbReference type="ARBA" id="ARBA00051243"/>
    </source>
</evidence>
<name>A0A8S2DNT8_9BILA</name>
<organism evidence="17 19">
    <name type="scientific">Didymodactylos carnosus</name>
    <dbReference type="NCBI Taxonomy" id="1234261"/>
    <lineage>
        <taxon>Eukaryota</taxon>
        <taxon>Metazoa</taxon>
        <taxon>Spiralia</taxon>
        <taxon>Gnathifera</taxon>
        <taxon>Rotifera</taxon>
        <taxon>Eurotatoria</taxon>
        <taxon>Bdelloidea</taxon>
        <taxon>Philodinida</taxon>
        <taxon>Philodinidae</taxon>
        <taxon>Didymodactylos</taxon>
    </lineage>
</organism>
<dbReference type="SUPFAM" id="SSF56112">
    <property type="entry name" value="Protein kinase-like (PK-like)"/>
    <property type="match status" value="1"/>
</dbReference>
<keyword evidence="8" id="KW-0418">Kinase</keyword>
<dbReference type="GO" id="GO:0005524">
    <property type="term" value="F:ATP binding"/>
    <property type="evidence" value="ECO:0007669"/>
    <property type="project" value="UniProtKB-KW"/>
</dbReference>
<protein>
    <recommendedName>
        <fullName evidence="2">receptor protein-tyrosine kinase</fullName>
        <ecNumber evidence="2">2.7.10.1</ecNumber>
    </recommendedName>
</protein>
<sequence>MQNSRYFVYEILINKVGQSKIKYKIGEDQIPRFIYTKQISRPDSTCIVQREGTGVLQNVRINSNSFQINIKNSFYESKGSQIKDFVHFNINVNDTNTNTLVYSLKMNVLNGQNLLTIDQIQTSLFPNMVVYAIITPRMKNSKNIVAQAMITQNRTIRYMTLFQLNRSIVSIYPTLSIDTNSIIYFGFELKPKTVYSVQLKLYTFGSRYYVLDHKRSFKSPNNVQINILENTGRTVHVNIRGLCLPYSEVKGLLTFKNETVKARYQCDSRTNQEQLVRGECVMVFKNLIPEQLYTLTIRSTCEIHQTKQFLYASPINFTFVTDSSYPDIPDRLELKGKRIQWNNQSYLGYNHSFDLFSCIDNCTTSNWTQLYSGHYSYFDLPSFIFSNKSEVINFRLYSSNSNGRNLNYTRLEYYPNYFAVKQTFYEIEGEPGWLKLIIISLAVTLILMILFGVIPFCCYVRKMKLYRKLKSKYIIGDESDKELENLRSSAYAQGLKTNILYTWNHIPTSQDVAKLPSIQRCAINLNRMIGRGAFGEVYAGSWNQPTIVVSDAEQIPLDAEVAIKTLLKTANETQRLDFLKEAMIMNQFSHNHIIKLLGVCLDVEPKFLILQYMNEGDLQNYLRRSRPNVTKLHQLSYDDCIDIALQIADGCCYLENLHYVHRDLAARNCLVEYRNGQRTIKIGDFGLARDIYRKNYYRKTGEALLPVRWMSPESLLDAMFTIHSDVWSFGIVLWEIITLGQAPYQGMNNQQVVTYVSNGSLLEKPKFCTSTLYDVMLRCWRRNPKERLTFKMLYQLLTHMLDPEAEKPSKWFTEDLQLLSNETCSVMTTENYNSNANLLADTGCSVVSPSISTVQLDNAICTLQHVLQTIQPPPVDNVQQNYLSDSGDYRSTSGFSGSSSSSRPDSCQQEHNQFISIQSSAFKKMKVSSFQLIDDSDYIEGDYTSHSDIVKKQNKNDENDDDKLFYPTRPSKLILVKV</sequence>
<dbReference type="PANTHER" id="PTHR24416">
    <property type="entry name" value="TYROSINE-PROTEIN KINASE RECEPTOR"/>
    <property type="match status" value="1"/>
</dbReference>
<dbReference type="InterPro" id="IPR008266">
    <property type="entry name" value="Tyr_kinase_AS"/>
</dbReference>
<keyword evidence="5" id="KW-0732">Signal</keyword>
<evidence type="ECO:0000256" key="2">
    <source>
        <dbReference type="ARBA" id="ARBA00011902"/>
    </source>
</evidence>
<dbReference type="EC" id="2.7.10.1" evidence="2"/>
<keyword evidence="11 15" id="KW-0472">Membrane</keyword>
<keyword evidence="12" id="KW-0829">Tyrosine-protein kinase</keyword>
<evidence type="ECO:0000313" key="17">
    <source>
        <dbReference type="EMBL" id="CAF0994824.1"/>
    </source>
</evidence>
<evidence type="ECO:0000256" key="3">
    <source>
        <dbReference type="ARBA" id="ARBA00022679"/>
    </source>
</evidence>
<dbReference type="InterPro" id="IPR011009">
    <property type="entry name" value="Kinase-like_dom_sf"/>
</dbReference>
<dbReference type="Gene3D" id="1.10.510.10">
    <property type="entry name" value="Transferase(Phosphotransferase) domain 1"/>
    <property type="match status" value="1"/>
</dbReference>
<evidence type="ECO:0000256" key="5">
    <source>
        <dbReference type="ARBA" id="ARBA00022729"/>
    </source>
</evidence>
<dbReference type="InterPro" id="IPR020635">
    <property type="entry name" value="Tyr_kinase_cat_dom"/>
</dbReference>
<evidence type="ECO:0000256" key="8">
    <source>
        <dbReference type="ARBA" id="ARBA00022777"/>
    </source>
</evidence>
<dbReference type="EMBL" id="CAJNOK010006143">
    <property type="protein sequence ID" value="CAF0994824.1"/>
    <property type="molecule type" value="Genomic_DNA"/>
</dbReference>
<feature type="transmembrane region" description="Helical" evidence="15">
    <location>
        <begin position="433"/>
        <end position="460"/>
    </location>
</feature>
<dbReference type="GO" id="GO:0004714">
    <property type="term" value="F:transmembrane receptor protein tyrosine kinase activity"/>
    <property type="evidence" value="ECO:0007669"/>
    <property type="project" value="UniProtKB-EC"/>
</dbReference>
<comment type="subcellular location">
    <subcellularLocation>
        <location evidence="1">Membrane</location>
        <topology evidence="1">Single-pass type I membrane protein</topology>
    </subcellularLocation>
</comment>
<evidence type="ECO:0000256" key="11">
    <source>
        <dbReference type="ARBA" id="ARBA00023136"/>
    </source>
</evidence>
<comment type="catalytic activity">
    <reaction evidence="13">
        <text>L-tyrosyl-[protein] + ATP = O-phospho-L-tyrosyl-[protein] + ADP + H(+)</text>
        <dbReference type="Rhea" id="RHEA:10596"/>
        <dbReference type="Rhea" id="RHEA-COMP:10136"/>
        <dbReference type="Rhea" id="RHEA-COMP:20101"/>
        <dbReference type="ChEBI" id="CHEBI:15378"/>
        <dbReference type="ChEBI" id="CHEBI:30616"/>
        <dbReference type="ChEBI" id="CHEBI:46858"/>
        <dbReference type="ChEBI" id="CHEBI:61978"/>
        <dbReference type="ChEBI" id="CHEBI:456216"/>
        <dbReference type="EC" id="2.7.10.1"/>
    </reaction>
</comment>
<keyword evidence="3" id="KW-0808">Transferase</keyword>
<dbReference type="PROSITE" id="PS50011">
    <property type="entry name" value="PROTEIN_KINASE_DOM"/>
    <property type="match status" value="1"/>
</dbReference>
<comment type="caution">
    <text evidence="17">The sequence shown here is derived from an EMBL/GenBank/DDBJ whole genome shotgun (WGS) entry which is preliminary data.</text>
</comment>
<dbReference type="PROSITE" id="PS00109">
    <property type="entry name" value="PROTEIN_KINASE_TYR"/>
    <property type="match status" value="1"/>
</dbReference>
<dbReference type="GO" id="GO:0007169">
    <property type="term" value="P:cell surface receptor protein tyrosine kinase signaling pathway"/>
    <property type="evidence" value="ECO:0007669"/>
    <property type="project" value="InterPro"/>
</dbReference>
<dbReference type="GO" id="GO:0005886">
    <property type="term" value="C:plasma membrane"/>
    <property type="evidence" value="ECO:0007669"/>
    <property type="project" value="TreeGrafter"/>
</dbReference>
<feature type="region of interest" description="Disordered" evidence="14">
    <location>
        <begin position="889"/>
        <end position="910"/>
    </location>
</feature>
<keyword evidence="10 15" id="KW-1133">Transmembrane helix</keyword>
<dbReference type="Pfam" id="PF07714">
    <property type="entry name" value="PK_Tyr_Ser-Thr"/>
    <property type="match status" value="1"/>
</dbReference>
<gene>
    <name evidence="17" type="ORF">OVA965_LOCUS14256</name>
    <name evidence="18" type="ORF">TMI583_LOCUS14259</name>
</gene>
<keyword evidence="4 15" id="KW-0812">Transmembrane</keyword>
<evidence type="ECO:0000313" key="18">
    <source>
        <dbReference type="EMBL" id="CAF3764583.1"/>
    </source>
</evidence>
<evidence type="ECO:0000256" key="6">
    <source>
        <dbReference type="ARBA" id="ARBA00022737"/>
    </source>
</evidence>